<organism evidence="1">
    <name type="scientific">Picea glauca</name>
    <name type="common">White spruce</name>
    <name type="synonym">Pinus glauca</name>
    <dbReference type="NCBI Taxonomy" id="3330"/>
    <lineage>
        <taxon>Eukaryota</taxon>
        <taxon>Viridiplantae</taxon>
        <taxon>Streptophyta</taxon>
        <taxon>Embryophyta</taxon>
        <taxon>Tracheophyta</taxon>
        <taxon>Spermatophyta</taxon>
        <taxon>Pinopsida</taxon>
        <taxon>Pinidae</taxon>
        <taxon>Conifers I</taxon>
        <taxon>Pinales</taxon>
        <taxon>Pinaceae</taxon>
        <taxon>Picea</taxon>
    </lineage>
</organism>
<reference evidence="1" key="1">
    <citation type="journal article" date="2015" name="Genome Biol. Evol.">
        <title>Organellar Genomes of White Spruce (Picea glauca): Assembly and Annotation.</title>
        <authorList>
            <person name="Jackman S.D."/>
            <person name="Warren R.L."/>
            <person name="Gibb E.A."/>
            <person name="Vandervalk B.P."/>
            <person name="Mohamadi H."/>
            <person name="Chu J."/>
            <person name="Raymond A."/>
            <person name="Pleasance S."/>
            <person name="Coope R."/>
            <person name="Wildung M.R."/>
            <person name="Ritland C.E."/>
            <person name="Bousquet J."/>
            <person name="Jones S.J."/>
            <person name="Bohlmann J."/>
            <person name="Birol I."/>
        </authorList>
    </citation>
    <scope>NUCLEOTIDE SEQUENCE [LARGE SCALE GENOMIC DNA]</scope>
    <source>
        <tissue evidence="1">Flushing bud</tissue>
    </source>
</reference>
<comment type="caution">
    <text evidence="1">The sequence shown here is derived from an EMBL/GenBank/DDBJ whole genome shotgun (WGS) entry which is preliminary data.</text>
</comment>
<keyword evidence="1" id="KW-0496">Mitochondrion</keyword>
<dbReference type="EMBL" id="LKAM01000002">
    <property type="protein sequence ID" value="KUM50081.1"/>
    <property type="molecule type" value="Genomic_DNA"/>
</dbReference>
<gene>
    <name evidence="1" type="ORF">ABT39_MTgene3309</name>
</gene>
<sequence>MSRFLRHSRFPRQYMLCTYYDYMVSVDDSFIVFKEITFSRQVQGL</sequence>
<geneLocation type="mitochondrion" evidence="1"/>
<evidence type="ECO:0000313" key="1">
    <source>
        <dbReference type="EMBL" id="KUM50081.1"/>
    </source>
</evidence>
<accession>A0A101M2Y3</accession>
<proteinExistence type="predicted"/>
<dbReference type="AlphaFoldDB" id="A0A101M2Y3"/>
<protein>
    <submittedName>
        <fullName evidence="1">Uncharacterized protein</fullName>
    </submittedName>
</protein>
<name>A0A101M2Y3_PICGL</name>